<evidence type="ECO:0000313" key="2">
    <source>
        <dbReference type="EMBL" id="SHJ09207.1"/>
    </source>
</evidence>
<dbReference type="SUPFAM" id="SSF54523">
    <property type="entry name" value="Pili subunits"/>
    <property type="match status" value="1"/>
</dbReference>
<feature type="transmembrane region" description="Helical" evidence="1">
    <location>
        <begin position="22"/>
        <end position="44"/>
    </location>
</feature>
<dbReference type="RefSeq" id="WP_072868874.1">
    <property type="nucleotide sequence ID" value="NZ_FQZM01000019.1"/>
</dbReference>
<evidence type="ECO:0000313" key="3">
    <source>
        <dbReference type="Proteomes" id="UP000184529"/>
    </source>
</evidence>
<keyword evidence="1" id="KW-1133">Transmembrane helix</keyword>
<evidence type="ECO:0000256" key="1">
    <source>
        <dbReference type="SAM" id="Phobius"/>
    </source>
</evidence>
<sequence length="164" mass="18030">MFRQFSFPKIISSPGGFTLLEVLVSTAISAILLLIVVPAVLNGLSKYALYTGARQMATDIRGWQQQALSAGDTMSTYSIQFDPFNDAYHLMINNVSRQKQCLPVYLDLDSTNFPSNELKFNLRGIPISGGGTVTLSEKLTRRRYYVIVAPVTGRVRVSPLPPAG</sequence>
<dbReference type="NCBIfam" id="TIGR02532">
    <property type="entry name" value="IV_pilin_GFxxxE"/>
    <property type="match status" value="1"/>
</dbReference>
<dbReference type="OrthoDB" id="1808878at2"/>
<dbReference type="AlphaFoldDB" id="A0A1M6GGZ4"/>
<dbReference type="STRING" id="1121432.SAMN02745219_01733"/>
<reference evidence="3" key="1">
    <citation type="submission" date="2016-11" db="EMBL/GenBank/DDBJ databases">
        <authorList>
            <person name="Varghese N."/>
            <person name="Submissions S."/>
        </authorList>
    </citation>
    <scope>NUCLEOTIDE SEQUENCE [LARGE SCALE GENOMIC DNA]</scope>
    <source>
        <strain evidence="3">DSM 16057</strain>
    </source>
</reference>
<dbReference type="InterPro" id="IPR045584">
    <property type="entry name" value="Pilin-like"/>
</dbReference>
<keyword evidence="1" id="KW-0472">Membrane</keyword>
<dbReference type="Pfam" id="PF07963">
    <property type="entry name" value="N_methyl"/>
    <property type="match status" value="1"/>
</dbReference>
<dbReference type="PROSITE" id="PS00409">
    <property type="entry name" value="PROKAR_NTER_METHYL"/>
    <property type="match status" value="1"/>
</dbReference>
<gene>
    <name evidence="2" type="ORF">SAMN02745219_01733</name>
</gene>
<dbReference type="Gene3D" id="3.30.700.10">
    <property type="entry name" value="Glycoprotein, Type 4 Pilin"/>
    <property type="match status" value="1"/>
</dbReference>
<name>A0A1M6GGZ4_9FIRM</name>
<accession>A0A1M6GGZ4</accession>
<dbReference type="EMBL" id="FQZM01000019">
    <property type="protein sequence ID" value="SHJ09207.1"/>
    <property type="molecule type" value="Genomic_DNA"/>
</dbReference>
<dbReference type="InterPro" id="IPR012902">
    <property type="entry name" value="N_methyl_site"/>
</dbReference>
<keyword evidence="3" id="KW-1185">Reference proteome</keyword>
<dbReference type="Proteomes" id="UP000184529">
    <property type="component" value="Unassembled WGS sequence"/>
</dbReference>
<organism evidence="2 3">
    <name type="scientific">Desulfofundulus thermosubterraneus DSM 16057</name>
    <dbReference type="NCBI Taxonomy" id="1121432"/>
    <lineage>
        <taxon>Bacteria</taxon>
        <taxon>Bacillati</taxon>
        <taxon>Bacillota</taxon>
        <taxon>Clostridia</taxon>
        <taxon>Eubacteriales</taxon>
        <taxon>Peptococcaceae</taxon>
        <taxon>Desulfofundulus</taxon>
    </lineage>
</organism>
<protein>
    <submittedName>
        <fullName evidence="2">Prepilin-type N-terminal cleavage/methylation domain-containing protein</fullName>
    </submittedName>
</protein>
<keyword evidence="1" id="KW-0812">Transmembrane</keyword>
<proteinExistence type="predicted"/>